<dbReference type="GO" id="GO:0090486">
    <property type="term" value="F:small RNA 2'-O-methyltransferase activity"/>
    <property type="evidence" value="ECO:0007669"/>
    <property type="project" value="UniProtKB-EC"/>
</dbReference>
<keyword evidence="7" id="KW-0479">Metal-binding</keyword>
<dbReference type="GO" id="GO:0001510">
    <property type="term" value="P:RNA methylation"/>
    <property type="evidence" value="ECO:0007669"/>
    <property type="project" value="InterPro"/>
</dbReference>
<dbReference type="GO" id="GO:0046872">
    <property type="term" value="F:metal ion binding"/>
    <property type="evidence" value="ECO:0007669"/>
    <property type="project" value="UniProtKB-KW"/>
</dbReference>
<dbReference type="Proteomes" id="UP001367676">
    <property type="component" value="Unassembled WGS sequence"/>
</dbReference>
<keyword evidence="10" id="KW-0943">RNA-mediated gene silencing</keyword>
<protein>
    <recommendedName>
        <fullName evidence="3">Small RNA 2'-O-methyltransferase</fullName>
        <ecNumber evidence="11">2.1.1.386</ecNumber>
    </recommendedName>
</protein>
<evidence type="ECO:0000256" key="11">
    <source>
        <dbReference type="ARBA" id="ARBA00035025"/>
    </source>
</evidence>
<dbReference type="AlphaFoldDB" id="A0AAN9Y2B2"/>
<evidence type="ECO:0000313" key="13">
    <source>
        <dbReference type="EMBL" id="KAK7583924.1"/>
    </source>
</evidence>
<evidence type="ECO:0000256" key="9">
    <source>
        <dbReference type="ARBA" id="ARBA00022884"/>
    </source>
</evidence>
<gene>
    <name evidence="13" type="ORF">V9T40_004887</name>
</gene>
<dbReference type="InterPro" id="IPR029063">
    <property type="entry name" value="SAM-dependent_MTases_sf"/>
</dbReference>
<evidence type="ECO:0000256" key="5">
    <source>
        <dbReference type="ARBA" id="ARBA00022679"/>
    </source>
</evidence>
<comment type="cofactor">
    <cofactor evidence="1">
        <name>Mg(2+)</name>
        <dbReference type="ChEBI" id="CHEBI:18420"/>
    </cofactor>
</comment>
<keyword evidence="14" id="KW-1185">Reference proteome</keyword>
<dbReference type="InterPro" id="IPR026610">
    <property type="entry name" value="Hen1"/>
</dbReference>
<reference evidence="13 14" key="1">
    <citation type="submission" date="2024-03" db="EMBL/GenBank/DDBJ databases">
        <title>Adaptation during the transition from Ophiocordyceps entomopathogen to insect associate is accompanied by gene loss and intensified selection.</title>
        <authorList>
            <person name="Ward C.M."/>
            <person name="Onetto C.A."/>
            <person name="Borneman A.R."/>
        </authorList>
    </citation>
    <scope>NUCLEOTIDE SEQUENCE [LARGE SCALE GENOMIC DNA]</scope>
    <source>
        <strain evidence="13">AWRI1</strain>
        <tissue evidence="13">Single Adult Female</tissue>
    </source>
</reference>
<keyword evidence="8" id="KW-0460">Magnesium</keyword>
<evidence type="ECO:0000313" key="14">
    <source>
        <dbReference type="Proteomes" id="UP001367676"/>
    </source>
</evidence>
<evidence type="ECO:0000256" key="4">
    <source>
        <dbReference type="ARBA" id="ARBA00022603"/>
    </source>
</evidence>
<organism evidence="13 14">
    <name type="scientific">Parthenolecanium corni</name>
    <dbReference type="NCBI Taxonomy" id="536013"/>
    <lineage>
        <taxon>Eukaryota</taxon>
        <taxon>Metazoa</taxon>
        <taxon>Ecdysozoa</taxon>
        <taxon>Arthropoda</taxon>
        <taxon>Hexapoda</taxon>
        <taxon>Insecta</taxon>
        <taxon>Pterygota</taxon>
        <taxon>Neoptera</taxon>
        <taxon>Paraneoptera</taxon>
        <taxon>Hemiptera</taxon>
        <taxon>Sternorrhyncha</taxon>
        <taxon>Coccoidea</taxon>
        <taxon>Coccidae</taxon>
        <taxon>Parthenolecanium</taxon>
    </lineage>
</organism>
<evidence type="ECO:0000256" key="2">
    <source>
        <dbReference type="ARBA" id="ARBA00009026"/>
    </source>
</evidence>
<keyword evidence="5" id="KW-0808">Transferase</keyword>
<dbReference type="Gene3D" id="3.40.50.150">
    <property type="entry name" value="Vaccinia Virus protein VP39"/>
    <property type="match status" value="1"/>
</dbReference>
<dbReference type="GO" id="GO:0030422">
    <property type="term" value="P:siRNA processing"/>
    <property type="evidence" value="ECO:0007669"/>
    <property type="project" value="TreeGrafter"/>
</dbReference>
<evidence type="ECO:0000256" key="6">
    <source>
        <dbReference type="ARBA" id="ARBA00022691"/>
    </source>
</evidence>
<keyword evidence="9" id="KW-0694">RNA-binding</keyword>
<evidence type="ECO:0000256" key="7">
    <source>
        <dbReference type="ARBA" id="ARBA00022723"/>
    </source>
</evidence>
<accession>A0AAN9Y2B2</accession>
<evidence type="ECO:0000256" key="8">
    <source>
        <dbReference type="ARBA" id="ARBA00022842"/>
    </source>
</evidence>
<comment type="similarity">
    <text evidence="2">Belongs to the methyltransferase superfamily. HEN1 family.</text>
</comment>
<evidence type="ECO:0000256" key="3">
    <source>
        <dbReference type="ARBA" id="ARBA00021330"/>
    </source>
</evidence>
<dbReference type="PANTHER" id="PTHR21404">
    <property type="entry name" value="HEN1"/>
    <property type="match status" value="1"/>
</dbReference>
<dbReference type="EMBL" id="JBBCAQ010000032">
    <property type="protein sequence ID" value="KAK7583924.1"/>
    <property type="molecule type" value="Genomic_DNA"/>
</dbReference>
<name>A0AAN9Y2B2_9HEMI</name>
<comment type="catalytic activity">
    <reaction evidence="12">
        <text>small RNA 3'-end nucleotide + S-adenosyl-L-methionine = small RNA 3'-end 2'-O-methylnucleotide + S-adenosyl-L-homocysteine + H(+)</text>
        <dbReference type="Rhea" id="RHEA:37887"/>
        <dbReference type="Rhea" id="RHEA-COMP:10415"/>
        <dbReference type="Rhea" id="RHEA-COMP:10416"/>
        <dbReference type="ChEBI" id="CHEBI:15378"/>
        <dbReference type="ChEBI" id="CHEBI:57856"/>
        <dbReference type="ChEBI" id="CHEBI:59789"/>
        <dbReference type="ChEBI" id="CHEBI:74896"/>
        <dbReference type="ChEBI" id="CHEBI:74898"/>
        <dbReference type="EC" id="2.1.1.386"/>
    </reaction>
</comment>
<dbReference type="GO" id="GO:0034587">
    <property type="term" value="P:piRNA processing"/>
    <property type="evidence" value="ECO:0007669"/>
    <property type="project" value="TreeGrafter"/>
</dbReference>
<dbReference type="GO" id="GO:0005634">
    <property type="term" value="C:nucleus"/>
    <property type="evidence" value="ECO:0007669"/>
    <property type="project" value="TreeGrafter"/>
</dbReference>
<evidence type="ECO:0000256" key="1">
    <source>
        <dbReference type="ARBA" id="ARBA00001946"/>
    </source>
</evidence>
<comment type="caution">
    <text evidence="13">The sequence shown here is derived from an EMBL/GenBank/DDBJ whole genome shotgun (WGS) entry which is preliminary data.</text>
</comment>
<dbReference type="PANTHER" id="PTHR21404:SF3">
    <property type="entry name" value="SMALL RNA 2'-O-METHYLTRANSFERASE"/>
    <property type="match status" value="1"/>
</dbReference>
<dbReference type="GO" id="GO:0003723">
    <property type="term" value="F:RNA binding"/>
    <property type="evidence" value="ECO:0007669"/>
    <property type="project" value="UniProtKB-KW"/>
</dbReference>
<evidence type="ECO:0000256" key="12">
    <source>
        <dbReference type="ARBA" id="ARBA00048418"/>
    </source>
</evidence>
<sequence>MEEYPYTYPMGRTRYIFEDSEGSQSKTIDFSPNLCLQRYSAVLDCLTKLAEEEDIRVVTEYGANSCRFLHQALQTTSWLEQINLVDLNAEVISSGFQCLREPRWNRTQRERVRKLKVLAYEGNIASSDHRVVNSDAVVGIELIEHLREDDFENFPENVFAYIQPKYVIFTTPNIEFNVLFDNFEGPFRHDDHQFEHTRAEFRAWVQKIVNEHPSYDFKIYGIGPPPDEEPRDVGFASQMVIFKRTSEPVPVSHSVESYRLIGEILLNCGDNRTPEQKYLAKVAKYSSSLICDLIYKSTHSVYMRQERCKEGHSMDVVPVKMVVEYLEKENISTNVDTVMMAVREYSSIIHEVEMTIALGPVFVDQCDCNSTYHDEYLAYDSNTLPSPLFYSLPSHNLSINEVGALKKGVESTEFRLYVEQFLEAAANLREFLLVTTRESCARKHSMSFLTPEVVVAHLKAGEIETDSETVLEVWRAAESKKYPLEETSFGWVILIENNCGDSPCMSDESDSSEWDDECCYAGSAEE</sequence>
<dbReference type="EC" id="2.1.1.386" evidence="11"/>
<proteinExistence type="inferred from homology"/>
<evidence type="ECO:0000256" key="10">
    <source>
        <dbReference type="ARBA" id="ARBA00023158"/>
    </source>
</evidence>
<keyword evidence="4" id="KW-0489">Methyltransferase</keyword>
<keyword evidence="6" id="KW-0949">S-adenosyl-L-methionine</keyword>
<dbReference type="GO" id="GO:0005737">
    <property type="term" value="C:cytoplasm"/>
    <property type="evidence" value="ECO:0007669"/>
    <property type="project" value="TreeGrafter"/>
</dbReference>